<keyword evidence="2" id="KW-1185">Reference proteome</keyword>
<feature type="non-terminal residue" evidence="1">
    <location>
        <position position="1"/>
    </location>
</feature>
<accession>A0AAV5WK72</accession>
<evidence type="ECO:0000313" key="1">
    <source>
        <dbReference type="EMBL" id="GMT31833.1"/>
    </source>
</evidence>
<comment type="caution">
    <text evidence="1">The sequence shown here is derived from an EMBL/GenBank/DDBJ whole genome shotgun (WGS) entry which is preliminary data.</text>
</comment>
<name>A0AAV5WK72_9BILA</name>
<evidence type="ECO:0000313" key="2">
    <source>
        <dbReference type="Proteomes" id="UP001432322"/>
    </source>
</evidence>
<sequence>SEHCFAALAPHVAQARIGEDGTCGLHTEASFERGRVGVAGFGTLVDYISLQFLVINEVRSVVGRVGGR</sequence>
<proteinExistence type="predicted"/>
<gene>
    <name evidence="1" type="ORF">PFISCL1PPCAC_23130</name>
</gene>
<dbReference type="Proteomes" id="UP001432322">
    <property type="component" value="Unassembled WGS sequence"/>
</dbReference>
<dbReference type="EMBL" id="BTSY01000006">
    <property type="protein sequence ID" value="GMT31833.1"/>
    <property type="molecule type" value="Genomic_DNA"/>
</dbReference>
<protein>
    <submittedName>
        <fullName evidence="1">Uncharacterized protein</fullName>
    </submittedName>
</protein>
<dbReference type="AlphaFoldDB" id="A0AAV5WK72"/>
<organism evidence="1 2">
    <name type="scientific">Pristionchus fissidentatus</name>
    <dbReference type="NCBI Taxonomy" id="1538716"/>
    <lineage>
        <taxon>Eukaryota</taxon>
        <taxon>Metazoa</taxon>
        <taxon>Ecdysozoa</taxon>
        <taxon>Nematoda</taxon>
        <taxon>Chromadorea</taxon>
        <taxon>Rhabditida</taxon>
        <taxon>Rhabditina</taxon>
        <taxon>Diplogasteromorpha</taxon>
        <taxon>Diplogasteroidea</taxon>
        <taxon>Neodiplogasteridae</taxon>
        <taxon>Pristionchus</taxon>
    </lineage>
</organism>
<reference evidence="1" key="1">
    <citation type="submission" date="2023-10" db="EMBL/GenBank/DDBJ databases">
        <title>Genome assembly of Pristionchus species.</title>
        <authorList>
            <person name="Yoshida K."/>
            <person name="Sommer R.J."/>
        </authorList>
    </citation>
    <scope>NUCLEOTIDE SEQUENCE</scope>
    <source>
        <strain evidence="1">RS5133</strain>
    </source>
</reference>